<dbReference type="RefSeq" id="WP_125671145.1">
    <property type="nucleotide sequence ID" value="NZ_RCOS01000074.1"/>
</dbReference>
<name>A0A3R9R5Q3_9CREN</name>
<evidence type="ECO:0000313" key="1">
    <source>
        <dbReference type="EMBL" id="RSN75421.1"/>
    </source>
</evidence>
<protein>
    <submittedName>
        <fullName evidence="1">Uncharacterized protein</fullName>
    </submittedName>
</protein>
<comment type="caution">
    <text evidence="1">The sequence shown here is derived from an EMBL/GenBank/DDBJ whole genome shotgun (WGS) entry which is preliminary data.</text>
</comment>
<organism evidence="1 2">
    <name type="scientific">Candidatus Methanodesulfokora washburnensis</name>
    <dbReference type="NCBI Taxonomy" id="2478471"/>
    <lineage>
        <taxon>Archaea</taxon>
        <taxon>Thermoproteota</taxon>
        <taxon>Candidatus Korarchaeia</taxon>
        <taxon>Candidatus Korarchaeia incertae sedis</taxon>
        <taxon>Candidatus Methanodesulfokora</taxon>
    </lineage>
</organism>
<dbReference type="AlphaFoldDB" id="A0A3R9R5Q3"/>
<evidence type="ECO:0000313" key="2">
    <source>
        <dbReference type="Proteomes" id="UP000277582"/>
    </source>
</evidence>
<gene>
    <name evidence="1" type="ORF">D6D85_06145</name>
</gene>
<dbReference type="EMBL" id="RCOS01000074">
    <property type="protein sequence ID" value="RSN75421.1"/>
    <property type="molecule type" value="Genomic_DNA"/>
</dbReference>
<dbReference type="Proteomes" id="UP000277582">
    <property type="component" value="Unassembled WGS sequence"/>
</dbReference>
<reference evidence="1 2" key="1">
    <citation type="submission" date="2018-10" db="EMBL/GenBank/DDBJ databases">
        <title>Co-occurring genomic capacity for anaerobic methane metabolism and dissimilatory sulfite reduction discovered in the Korarchaeota.</title>
        <authorList>
            <person name="Mckay L.J."/>
            <person name="Dlakic M."/>
            <person name="Fields M.W."/>
            <person name="Delmont T.O."/>
            <person name="Eren A.M."/>
            <person name="Jay Z.J."/>
            <person name="Klingelsmith K.B."/>
            <person name="Rusch D.B."/>
            <person name="Inskeep W.P."/>
        </authorList>
    </citation>
    <scope>NUCLEOTIDE SEQUENCE [LARGE SCALE GENOMIC DNA]</scope>
    <source>
        <strain evidence="1 2">MDKW</strain>
    </source>
</reference>
<proteinExistence type="predicted"/>
<keyword evidence="2" id="KW-1185">Reference proteome</keyword>
<sequence>MKLSFRKVEWPSRVGEEAWKLCESLGGRGGWGPVEDAEVPSVELQCGIPEYSPAAEKKIEEFIKRTSKEIGGILSKEQGVLHLDFHFDRGEMDRIAHRIWNEGKYKGKYLLMEARGRPTFIPPDCEKEYPGLVCYMSWKDPAKRIEEIYKELREKIRRAMS</sequence>
<accession>A0A3R9R5Q3</accession>